<dbReference type="EC" id="3.6.1.23" evidence="5"/>
<evidence type="ECO:0000256" key="1">
    <source>
        <dbReference type="ARBA" id="ARBA00006581"/>
    </source>
</evidence>
<dbReference type="PANTHER" id="PTHR11241:SF0">
    <property type="entry name" value="DEOXYURIDINE 5'-TRIPHOSPHATE NUCLEOTIDOHYDROLASE"/>
    <property type="match status" value="1"/>
</dbReference>
<dbReference type="EMBL" id="JALEMU010000028">
    <property type="protein sequence ID" value="MCI5754979.1"/>
    <property type="molecule type" value="Genomic_DNA"/>
</dbReference>
<evidence type="ECO:0000259" key="6">
    <source>
        <dbReference type="Pfam" id="PF00692"/>
    </source>
</evidence>
<evidence type="ECO:0000256" key="4">
    <source>
        <dbReference type="ARBA" id="ARBA00047686"/>
    </source>
</evidence>
<feature type="binding site" evidence="5">
    <location>
        <position position="78"/>
    </location>
    <ligand>
        <name>substrate</name>
    </ligand>
</feature>
<dbReference type="PANTHER" id="PTHR11241">
    <property type="entry name" value="DEOXYURIDINE 5'-TRIPHOSPHATE NUCLEOTIDOHYDROLASE"/>
    <property type="match status" value="1"/>
</dbReference>
<comment type="catalytic activity">
    <reaction evidence="4 5">
        <text>dUTP + H2O = dUMP + diphosphate + H(+)</text>
        <dbReference type="Rhea" id="RHEA:10248"/>
        <dbReference type="ChEBI" id="CHEBI:15377"/>
        <dbReference type="ChEBI" id="CHEBI:15378"/>
        <dbReference type="ChEBI" id="CHEBI:33019"/>
        <dbReference type="ChEBI" id="CHEBI:61555"/>
        <dbReference type="ChEBI" id="CHEBI:246422"/>
        <dbReference type="EC" id="3.6.1.23"/>
    </reaction>
</comment>
<dbReference type="NCBIfam" id="TIGR00576">
    <property type="entry name" value="dut"/>
    <property type="match status" value="1"/>
</dbReference>
<dbReference type="InterPro" id="IPR033704">
    <property type="entry name" value="dUTPase_trimeric"/>
</dbReference>
<dbReference type="Gene3D" id="2.70.40.10">
    <property type="match status" value="1"/>
</dbReference>
<reference evidence="7 8" key="1">
    <citation type="submission" date="2022-03" db="EMBL/GenBank/DDBJ databases">
        <title>Metagenome-assembled genomes from swine fecal metagenomes.</title>
        <authorList>
            <person name="Holman D.B."/>
            <person name="Kommadath A."/>
        </authorList>
    </citation>
    <scope>NUCLEOTIDE SEQUENCE [LARGE SCALE GENOMIC DNA]</scope>
    <source>
        <strain evidence="7">SUG147</strain>
    </source>
</reference>
<keyword evidence="5" id="KW-0479">Metal-binding</keyword>
<dbReference type="InterPro" id="IPR036157">
    <property type="entry name" value="dUTPase-like_sf"/>
</dbReference>
<feature type="domain" description="dUTPase-like" evidence="6">
    <location>
        <begin position="13"/>
        <end position="144"/>
    </location>
</feature>
<organism evidence="7 8">
    <name type="scientific">Candidatus Colimorpha enterica</name>
    <dbReference type="NCBI Taxonomy" id="3083063"/>
    <lineage>
        <taxon>Bacteria</taxon>
        <taxon>Pseudomonadati</taxon>
        <taxon>Bacteroidota</taxon>
        <taxon>Bacteroidia</taxon>
        <taxon>Bacteroidales</taxon>
        <taxon>Candidatus Colimorpha</taxon>
    </lineage>
</organism>
<gene>
    <name evidence="5 7" type="primary">dut</name>
    <name evidence="7" type="ORF">MR241_01645</name>
</gene>
<comment type="caution">
    <text evidence="7">The sequence shown here is derived from an EMBL/GenBank/DDBJ whole genome shotgun (WGS) entry which is preliminary data.</text>
</comment>
<feature type="binding site" evidence="5">
    <location>
        <begin position="82"/>
        <end position="84"/>
    </location>
    <ligand>
        <name>substrate</name>
    </ligand>
</feature>
<evidence type="ECO:0000313" key="7">
    <source>
        <dbReference type="EMBL" id="MCI5754979.1"/>
    </source>
</evidence>
<dbReference type="HAMAP" id="MF_00116">
    <property type="entry name" value="dUTPase_bact"/>
    <property type="match status" value="1"/>
</dbReference>
<feature type="binding site" evidence="5">
    <location>
        <begin position="65"/>
        <end position="67"/>
    </location>
    <ligand>
        <name>substrate</name>
    </ligand>
</feature>
<sequence>MKIKVKKLRDGARLPLLATDGAAACDLYALLEEPVTLEPGQRYAIPTGIAIALPDADCVAVVCARSGLALKRGVALANGIGVIDSDYRGELFVAAINNDSQPQVIENGDRVGQLMILPVIRAEYEECEELDGTLRGAGGFGSTGAK</sequence>
<comment type="caution">
    <text evidence="5">Lacks conserved residue(s) required for the propagation of feature annotation.</text>
</comment>
<dbReference type="GO" id="GO:0046081">
    <property type="term" value="P:dUTP catabolic process"/>
    <property type="evidence" value="ECO:0007669"/>
    <property type="project" value="InterPro"/>
</dbReference>
<protein>
    <recommendedName>
        <fullName evidence="5">Deoxyuridine 5'-triphosphate nucleotidohydrolase</fullName>
        <shortName evidence="5">dUTPase</shortName>
        <ecNumber evidence="5">3.6.1.23</ecNumber>
    </recommendedName>
    <alternativeName>
        <fullName evidence="5">dUTP pyrophosphatase</fullName>
    </alternativeName>
</protein>
<comment type="function">
    <text evidence="5">This enzyme is involved in nucleotide metabolism: it produces dUMP, the immediate precursor of thymidine nucleotides and it decreases the intracellular concentration of dUTP so that uracil cannot be incorporated into DNA.</text>
</comment>
<comment type="pathway">
    <text evidence="5">Pyrimidine metabolism; dUMP biosynthesis; dUMP from dCTP (dUTP route): step 2/2.</text>
</comment>
<evidence type="ECO:0000256" key="5">
    <source>
        <dbReference type="HAMAP-Rule" id="MF_00116"/>
    </source>
</evidence>
<keyword evidence="3 5" id="KW-0546">Nucleotide metabolism</keyword>
<proteinExistence type="inferred from homology"/>
<comment type="similarity">
    <text evidence="1 5">Belongs to the dUTPase family.</text>
</comment>
<evidence type="ECO:0000313" key="8">
    <source>
        <dbReference type="Proteomes" id="UP001139365"/>
    </source>
</evidence>
<keyword evidence="5" id="KW-0460">Magnesium</keyword>
<keyword evidence="2 5" id="KW-0378">Hydrolase</keyword>
<dbReference type="Pfam" id="PF00692">
    <property type="entry name" value="dUTPase"/>
    <property type="match status" value="1"/>
</dbReference>
<dbReference type="GO" id="GO:0004170">
    <property type="term" value="F:dUTP diphosphatase activity"/>
    <property type="evidence" value="ECO:0007669"/>
    <property type="project" value="UniProtKB-UniRule"/>
</dbReference>
<dbReference type="SUPFAM" id="SSF51283">
    <property type="entry name" value="dUTPase-like"/>
    <property type="match status" value="1"/>
</dbReference>
<name>A0AAE3K0Z1_9BACT</name>
<dbReference type="GO" id="GO:0006226">
    <property type="term" value="P:dUMP biosynthetic process"/>
    <property type="evidence" value="ECO:0007669"/>
    <property type="project" value="UniProtKB-UniRule"/>
</dbReference>
<dbReference type="AlphaFoldDB" id="A0AAE3K0Z1"/>
<comment type="cofactor">
    <cofactor evidence="5">
        <name>Mg(2+)</name>
        <dbReference type="ChEBI" id="CHEBI:18420"/>
    </cofactor>
</comment>
<dbReference type="InterPro" id="IPR029054">
    <property type="entry name" value="dUTPase-like"/>
</dbReference>
<dbReference type="Proteomes" id="UP001139365">
    <property type="component" value="Unassembled WGS sequence"/>
</dbReference>
<accession>A0AAE3K0Z1</accession>
<dbReference type="GO" id="GO:0000287">
    <property type="term" value="F:magnesium ion binding"/>
    <property type="evidence" value="ECO:0007669"/>
    <property type="project" value="UniProtKB-UniRule"/>
</dbReference>
<dbReference type="NCBIfam" id="NF001862">
    <property type="entry name" value="PRK00601.1"/>
    <property type="match status" value="1"/>
</dbReference>
<evidence type="ECO:0000256" key="3">
    <source>
        <dbReference type="ARBA" id="ARBA00023080"/>
    </source>
</evidence>
<dbReference type="CDD" id="cd07557">
    <property type="entry name" value="trimeric_dUTPase"/>
    <property type="match status" value="1"/>
</dbReference>
<dbReference type="InterPro" id="IPR008181">
    <property type="entry name" value="dUTPase"/>
</dbReference>
<evidence type="ECO:0000256" key="2">
    <source>
        <dbReference type="ARBA" id="ARBA00022801"/>
    </source>
</evidence>